<dbReference type="PANTHER" id="PTHR15004">
    <property type="entry name" value="GLUTAMYL-TRNA(GLN) AMIDOTRANSFERASE SUBUNIT C, MITOCHONDRIAL"/>
    <property type="match status" value="1"/>
</dbReference>
<dbReference type="Gene3D" id="1.10.20.60">
    <property type="entry name" value="Glu-tRNAGln amidotransferase C subunit, N-terminal domain"/>
    <property type="match status" value="1"/>
</dbReference>
<evidence type="ECO:0000313" key="3">
    <source>
        <dbReference type="Proteomes" id="UP000590740"/>
    </source>
</evidence>
<organism evidence="2 3">
    <name type="scientific">Prosthecobacter vanneervenii</name>
    <dbReference type="NCBI Taxonomy" id="48466"/>
    <lineage>
        <taxon>Bacteria</taxon>
        <taxon>Pseudomonadati</taxon>
        <taxon>Verrucomicrobiota</taxon>
        <taxon>Verrucomicrobiia</taxon>
        <taxon>Verrucomicrobiales</taxon>
        <taxon>Verrucomicrobiaceae</taxon>
        <taxon>Prosthecobacter</taxon>
    </lineage>
</organism>
<dbReference type="GO" id="GO:0006450">
    <property type="term" value="P:regulation of translational fidelity"/>
    <property type="evidence" value="ECO:0007669"/>
    <property type="project" value="InterPro"/>
</dbReference>
<dbReference type="AlphaFoldDB" id="A0A7W7YCW8"/>
<dbReference type="InterPro" id="IPR036113">
    <property type="entry name" value="Asp/Glu-ADT_sf_sub_c"/>
</dbReference>
<protein>
    <recommendedName>
        <fullName evidence="1">Aspartyl/glutamyl-tRNA(Asn/Gln) amidotransferase subunit C</fullName>
        <shortName evidence="1">Asp/Glu-ADT subunit C</shortName>
        <ecNumber evidence="1">6.3.5.-</ecNumber>
    </recommendedName>
</protein>
<comment type="subunit">
    <text evidence="1">Heterotrimer of A, B and C subunits.</text>
</comment>
<name>A0A7W7YCW8_9BACT</name>
<dbReference type="GO" id="GO:0006412">
    <property type="term" value="P:translation"/>
    <property type="evidence" value="ECO:0007669"/>
    <property type="project" value="UniProtKB-UniRule"/>
</dbReference>
<dbReference type="RefSeq" id="WP_184340481.1">
    <property type="nucleotide sequence ID" value="NZ_JACHIG010000006.1"/>
</dbReference>
<dbReference type="GO" id="GO:0016740">
    <property type="term" value="F:transferase activity"/>
    <property type="evidence" value="ECO:0007669"/>
    <property type="project" value="UniProtKB-KW"/>
</dbReference>
<keyword evidence="2" id="KW-0808">Transferase</keyword>
<dbReference type="NCBIfam" id="TIGR00135">
    <property type="entry name" value="gatC"/>
    <property type="match status" value="1"/>
</dbReference>
<dbReference type="Proteomes" id="UP000590740">
    <property type="component" value="Unassembled WGS sequence"/>
</dbReference>
<reference evidence="2 3" key="1">
    <citation type="submission" date="2020-08" db="EMBL/GenBank/DDBJ databases">
        <title>Genomic Encyclopedia of Type Strains, Phase IV (KMG-IV): sequencing the most valuable type-strain genomes for metagenomic binning, comparative biology and taxonomic classification.</title>
        <authorList>
            <person name="Goeker M."/>
        </authorList>
    </citation>
    <scope>NUCLEOTIDE SEQUENCE [LARGE SCALE GENOMIC DNA]</scope>
    <source>
        <strain evidence="2 3">DSM 12252</strain>
    </source>
</reference>
<dbReference type="GO" id="GO:0050567">
    <property type="term" value="F:glutaminyl-tRNA synthase (glutamine-hydrolyzing) activity"/>
    <property type="evidence" value="ECO:0007669"/>
    <property type="project" value="UniProtKB-UniRule"/>
</dbReference>
<dbReference type="GO" id="GO:0070681">
    <property type="term" value="P:glutaminyl-tRNAGln biosynthesis via transamidation"/>
    <property type="evidence" value="ECO:0007669"/>
    <property type="project" value="TreeGrafter"/>
</dbReference>
<gene>
    <name evidence="1" type="primary">gatC</name>
    <name evidence="2" type="ORF">HNQ65_003143</name>
</gene>
<dbReference type="SUPFAM" id="SSF141000">
    <property type="entry name" value="Glu-tRNAGln amidotransferase C subunit"/>
    <property type="match status" value="1"/>
</dbReference>
<dbReference type="PANTHER" id="PTHR15004:SF0">
    <property type="entry name" value="GLUTAMYL-TRNA(GLN) AMIDOTRANSFERASE SUBUNIT C, MITOCHONDRIAL"/>
    <property type="match status" value="1"/>
</dbReference>
<keyword evidence="1 2" id="KW-0436">Ligase</keyword>
<dbReference type="Pfam" id="PF02686">
    <property type="entry name" value="GatC"/>
    <property type="match status" value="1"/>
</dbReference>
<dbReference type="HAMAP" id="MF_00122">
    <property type="entry name" value="GatC"/>
    <property type="match status" value="1"/>
</dbReference>
<sequence>MPEVHKIDINHVAKLARLKLTEEEAKHYAEQLDGILSYIDTLTRYNLDGVEPTAHAIPVYDVLRSDEPRPGFTQEQALANAPKRTADQIQIPAVIE</sequence>
<comment type="similarity">
    <text evidence="1">Belongs to the GatC family.</text>
</comment>
<dbReference type="EC" id="6.3.5.-" evidence="1"/>
<dbReference type="GO" id="GO:0005524">
    <property type="term" value="F:ATP binding"/>
    <property type="evidence" value="ECO:0007669"/>
    <property type="project" value="UniProtKB-KW"/>
</dbReference>
<proteinExistence type="inferred from homology"/>
<evidence type="ECO:0000256" key="1">
    <source>
        <dbReference type="HAMAP-Rule" id="MF_00122"/>
    </source>
</evidence>
<dbReference type="InterPro" id="IPR003837">
    <property type="entry name" value="GatC"/>
</dbReference>
<comment type="catalytic activity">
    <reaction evidence="1">
        <text>L-aspartyl-tRNA(Asn) + L-glutamine + ATP + H2O = L-asparaginyl-tRNA(Asn) + L-glutamate + ADP + phosphate + 2 H(+)</text>
        <dbReference type="Rhea" id="RHEA:14513"/>
        <dbReference type="Rhea" id="RHEA-COMP:9674"/>
        <dbReference type="Rhea" id="RHEA-COMP:9677"/>
        <dbReference type="ChEBI" id="CHEBI:15377"/>
        <dbReference type="ChEBI" id="CHEBI:15378"/>
        <dbReference type="ChEBI" id="CHEBI:29985"/>
        <dbReference type="ChEBI" id="CHEBI:30616"/>
        <dbReference type="ChEBI" id="CHEBI:43474"/>
        <dbReference type="ChEBI" id="CHEBI:58359"/>
        <dbReference type="ChEBI" id="CHEBI:78515"/>
        <dbReference type="ChEBI" id="CHEBI:78516"/>
        <dbReference type="ChEBI" id="CHEBI:456216"/>
    </reaction>
</comment>
<comment type="caution">
    <text evidence="2">The sequence shown here is derived from an EMBL/GenBank/DDBJ whole genome shotgun (WGS) entry which is preliminary data.</text>
</comment>
<keyword evidence="1" id="KW-0067">ATP-binding</keyword>
<comment type="function">
    <text evidence="1">Allows the formation of correctly charged Asn-tRNA(Asn) or Gln-tRNA(Gln) through the transamidation of misacylated Asp-tRNA(Asn) or Glu-tRNA(Gln) in organisms which lack either or both of asparaginyl-tRNA or glutaminyl-tRNA synthetases. The reaction takes place in the presence of glutamine and ATP through an activated phospho-Asp-tRNA(Asn) or phospho-Glu-tRNA(Gln).</text>
</comment>
<accession>A0A7W7YCW8</accession>
<keyword evidence="1" id="KW-0547">Nucleotide-binding</keyword>
<keyword evidence="3" id="KW-1185">Reference proteome</keyword>
<keyword evidence="1" id="KW-0648">Protein biosynthesis</keyword>
<comment type="catalytic activity">
    <reaction evidence="1">
        <text>L-glutamyl-tRNA(Gln) + L-glutamine + ATP + H2O = L-glutaminyl-tRNA(Gln) + L-glutamate + ADP + phosphate + H(+)</text>
        <dbReference type="Rhea" id="RHEA:17521"/>
        <dbReference type="Rhea" id="RHEA-COMP:9681"/>
        <dbReference type="Rhea" id="RHEA-COMP:9684"/>
        <dbReference type="ChEBI" id="CHEBI:15377"/>
        <dbReference type="ChEBI" id="CHEBI:15378"/>
        <dbReference type="ChEBI" id="CHEBI:29985"/>
        <dbReference type="ChEBI" id="CHEBI:30616"/>
        <dbReference type="ChEBI" id="CHEBI:43474"/>
        <dbReference type="ChEBI" id="CHEBI:58359"/>
        <dbReference type="ChEBI" id="CHEBI:78520"/>
        <dbReference type="ChEBI" id="CHEBI:78521"/>
        <dbReference type="ChEBI" id="CHEBI:456216"/>
    </reaction>
</comment>
<evidence type="ECO:0000313" key="2">
    <source>
        <dbReference type="EMBL" id="MBB5033555.1"/>
    </source>
</evidence>
<dbReference type="EMBL" id="JACHIG010000006">
    <property type="protein sequence ID" value="MBB5033555.1"/>
    <property type="molecule type" value="Genomic_DNA"/>
</dbReference>